<dbReference type="InterPro" id="IPR046348">
    <property type="entry name" value="SIS_dom_sf"/>
</dbReference>
<dbReference type="InterPro" id="IPR001347">
    <property type="entry name" value="SIS_dom"/>
</dbReference>
<evidence type="ECO:0000313" key="8">
    <source>
        <dbReference type="Proteomes" id="UP000315017"/>
    </source>
</evidence>
<accession>A0A517YKV9</accession>
<dbReference type="InterPro" id="IPR000644">
    <property type="entry name" value="CBS_dom"/>
</dbReference>
<dbReference type="CDD" id="cd05014">
    <property type="entry name" value="SIS_Kpsf"/>
    <property type="match status" value="1"/>
</dbReference>
<dbReference type="SMART" id="SM00116">
    <property type="entry name" value="CBS"/>
    <property type="match status" value="2"/>
</dbReference>
<dbReference type="GO" id="GO:0019146">
    <property type="term" value="F:arabinose-5-phosphate isomerase activity"/>
    <property type="evidence" value="ECO:0007669"/>
    <property type="project" value="UniProtKB-EC"/>
</dbReference>
<organism evidence="7 8">
    <name type="scientific">Anatilimnocola aggregata</name>
    <dbReference type="NCBI Taxonomy" id="2528021"/>
    <lineage>
        <taxon>Bacteria</taxon>
        <taxon>Pseudomonadati</taxon>
        <taxon>Planctomycetota</taxon>
        <taxon>Planctomycetia</taxon>
        <taxon>Pirellulales</taxon>
        <taxon>Pirellulaceae</taxon>
        <taxon>Anatilimnocola</taxon>
    </lineage>
</organism>
<proteinExistence type="inferred from homology"/>
<evidence type="ECO:0000313" key="7">
    <source>
        <dbReference type="EMBL" id="QDU30866.1"/>
    </source>
</evidence>
<keyword evidence="8" id="KW-1185">Reference proteome</keyword>
<evidence type="ECO:0000256" key="3">
    <source>
        <dbReference type="ARBA" id="ARBA00023122"/>
    </source>
</evidence>
<dbReference type="EC" id="5.3.1.13" evidence="7"/>
<comment type="similarity">
    <text evidence="1">Belongs to the SIS family. GutQ/KpsF subfamily.</text>
</comment>
<dbReference type="PANTHER" id="PTHR42745">
    <property type="match status" value="1"/>
</dbReference>
<dbReference type="Pfam" id="PF01380">
    <property type="entry name" value="SIS"/>
    <property type="match status" value="1"/>
</dbReference>
<protein>
    <submittedName>
        <fullName evidence="7">Arabinose 5-phosphate isomerase GutQ</fullName>
        <ecNumber evidence="7">5.3.1.13</ecNumber>
    </submittedName>
</protein>
<dbReference type="PANTHER" id="PTHR42745:SF1">
    <property type="entry name" value="ARABINOSE 5-PHOSPHATE ISOMERASE KDSD"/>
    <property type="match status" value="1"/>
</dbReference>
<dbReference type="GO" id="GO:1901135">
    <property type="term" value="P:carbohydrate derivative metabolic process"/>
    <property type="evidence" value="ECO:0007669"/>
    <property type="project" value="InterPro"/>
</dbReference>
<dbReference type="KEGG" id="aagg:ETAA8_60150"/>
<evidence type="ECO:0000256" key="2">
    <source>
        <dbReference type="ARBA" id="ARBA00022737"/>
    </source>
</evidence>
<reference evidence="7 8" key="1">
    <citation type="submission" date="2019-02" db="EMBL/GenBank/DDBJ databases">
        <title>Deep-cultivation of Planctomycetes and their phenomic and genomic characterization uncovers novel biology.</title>
        <authorList>
            <person name="Wiegand S."/>
            <person name="Jogler M."/>
            <person name="Boedeker C."/>
            <person name="Pinto D."/>
            <person name="Vollmers J."/>
            <person name="Rivas-Marin E."/>
            <person name="Kohn T."/>
            <person name="Peeters S.H."/>
            <person name="Heuer A."/>
            <person name="Rast P."/>
            <person name="Oberbeckmann S."/>
            <person name="Bunk B."/>
            <person name="Jeske O."/>
            <person name="Meyerdierks A."/>
            <person name="Storesund J.E."/>
            <person name="Kallscheuer N."/>
            <person name="Luecker S."/>
            <person name="Lage O.M."/>
            <person name="Pohl T."/>
            <person name="Merkel B.J."/>
            <person name="Hornburger P."/>
            <person name="Mueller R.-W."/>
            <person name="Bruemmer F."/>
            <person name="Labrenz M."/>
            <person name="Spormann A.M."/>
            <person name="Op den Camp H."/>
            <person name="Overmann J."/>
            <person name="Amann R."/>
            <person name="Jetten M.S.M."/>
            <person name="Mascher T."/>
            <person name="Medema M.H."/>
            <person name="Devos D.P."/>
            <person name="Kaster A.-K."/>
            <person name="Ovreas L."/>
            <person name="Rohde M."/>
            <person name="Galperin M.Y."/>
            <person name="Jogler C."/>
        </authorList>
    </citation>
    <scope>NUCLEOTIDE SEQUENCE [LARGE SCALE GENOMIC DNA]</scope>
    <source>
        <strain evidence="7 8">ETA_A8</strain>
    </source>
</reference>
<evidence type="ECO:0000259" key="5">
    <source>
        <dbReference type="PROSITE" id="PS51371"/>
    </source>
</evidence>
<dbReference type="EMBL" id="CP036274">
    <property type="protein sequence ID" value="QDU30866.1"/>
    <property type="molecule type" value="Genomic_DNA"/>
</dbReference>
<dbReference type="OrthoDB" id="9762536at2"/>
<dbReference type="InterPro" id="IPR050986">
    <property type="entry name" value="GutQ/KpsF_isomerases"/>
</dbReference>
<evidence type="ECO:0000256" key="4">
    <source>
        <dbReference type="PROSITE-ProRule" id="PRU00703"/>
    </source>
</evidence>
<keyword evidence="7" id="KW-0413">Isomerase</keyword>
<dbReference type="AlphaFoldDB" id="A0A517YKV9"/>
<dbReference type="InterPro" id="IPR046342">
    <property type="entry name" value="CBS_dom_sf"/>
</dbReference>
<gene>
    <name evidence="7" type="primary">gutQ</name>
    <name evidence="7" type="ORF">ETAA8_60150</name>
</gene>
<dbReference type="GO" id="GO:0005975">
    <property type="term" value="P:carbohydrate metabolic process"/>
    <property type="evidence" value="ECO:0007669"/>
    <property type="project" value="InterPro"/>
</dbReference>
<dbReference type="Pfam" id="PF00571">
    <property type="entry name" value="CBS"/>
    <property type="match status" value="2"/>
</dbReference>
<dbReference type="SUPFAM" id="SSF53697">
    <property type="entry name" value="SIS domain"/>
    <property type="match status" value="1"/>
</dbReference>
<dbReference type="PROSITE" id="PS51464">
    <property type="entry name" value="SIS"/>
    <property type="match status" value="1"/>
</dbReference>
<feature type="domain" description="CBS" evidence="5">
    <location>
        <begin position="214"/>
        <end position="274"/>
    </location>
</feature>
<dbReference type="FunFam" id="3.40.50.10490:FF:000011">
    <property type="entry name" value="Arabinose 5-phosphate isomerase"/>
    <property type="match status" value="1"/>
</dbReference>
<dbReference type="InterPro" id="IPR035474">
    <property type="entry name" value="SIS_Kpsf"/>
</dbReference>
<dbReference type="PROSITE" id="PS51371">
    <property type="entry name" value="CBS"/>
    <property type="match status" value="2"/>
</dbReference>
<dbReference type="SUPFAM" id="SSF54631">
    <property type="entry name" value="CBS-domain pair"/>
    <property type="match status" value="1"/>
</dbReference>
<dbReference type="Gene3D" id="3.10.580.10">
    <property type="entry name" value="CBS-domain"/>
    <property type="match status" value="1"/>
</dbReference>
<evidence type="ECO:0000256" key="1">
    <source>
        <dbReference type="ARBA" id="ARBA00008165"/>
    </source>
</evidence>
<name>A0A517YKV9_9BACT</name>
<dbReference type="InterPro" id="IPR004800">
    <property type="entry name" value="KdsD/KpsF-type"/>
</dbReference>
<keyword evidence="2" id="KW-0677">Repeat</keyword>
<sequence>MSALPAGSYGLLSSMEQLRQGREVIRAEAQTLVALAEHLGEDFCSAVQLLHDCQGSVLVAGMGKAGLVGQKIVATLASTGTRSHFVHPSEAIHGDLGRIHRDDVLLVLSYSGETEEIVRLLPAVGQLGASVVAMTGQPSSTLGKFAAVTLDLGSIREACPLGLAPSASTTAMLALGDALALVLSQMRHFSEEDFARFHPGGSLGRKLAKVEEAMRPLDQCRLARADQTVREALLLQSRPGRRTGAVMVVGDEGQLSGIFTDSDLAKLLEARRESCIDGPIADVMTSSPTTVEVGTRLVVACQLLADRKISELPVVDSAHRPAGLIDITDVWNVPVAAAKVESDRSKILKLHRPVYRDQGDVPAPHAMDSVIPPSSTCNVESCWD</sequence>
<dbReference type="RefSeq" id="WP_145097034.1">
    <property type="nucleotide sequence ID" value="NZ_CP036274.1"/>
</dbReference>
<dbReference type="NCBIfam" id="TIGR00393">
    <property type="entry name" value="kpsF"/>
    <property type="match status" value="1"/>
</dbReference>
<dbReference type="Gene3D" id="3.40.50.10490">
    <property type="entry name" value="Glucose-6-phosphate isomerase like protein, domain 1"/>
    <property type="match status" value="1"/>
</dbReference>
<feature type="domain" description="CBS" evidence="5">
    <location>
        <begin position="284"/>
        <end position="340"/>
    </location>
</feature>
<dbReference type="Proteomes" id="UP000315017">
    <property type="component" value="Chromosome"/>
</dbReference>
<feature type="domain" description="SIS" evidence="6">
    <location>
        <begin position="46"/>
        <end position="189"/>
    </location>
</feature>
<dbReference type="GO" id="GO:0097367">
    <property type="term" value="F:carbohydrate derivative binding"/>
    <property type="evidence" value="ECO:0007669"/>
    <property type="project" value="InterPro"/>
</dbReference>
<evidence type="ECO:0000259" key="6">
    <source>
        <dbReference type="PROSITE" id="PS51464"/>
    </source>
</evidence>
<keyword evidence="3 4" id="KW-0129">CBS domain</keyword>